<gene>
    <name evidence="1" type="ORF">JEQ17_40205</name>
</gene>
<protein>
    <submittedName>
        <fullName evidence="1">Uncharacterized protein</fullName>
    </submittedName>
</protein>
<dbReference type="AlphaFoldDB" id="A0A7T7L223"/>
<proteinExistence type="predicted"/>
<keyword evidence="2" id="KW-1185">Reference proteome</keyword>
<reference evidence="1 2" key="1">
    <citation type="submission" date="2020-12" db="EMBL/GenBank/DDBJ databases">
        <title>A novel species.</title>
        <authorList>
            <person name="Li K."/>
        </authorList>
    </citation>
    <scope>NUCLEOTIDE SEQUENCE [LARGE SCALE GENOMIC DNA]</scope>
    <source>
        <strain evidence="1 2">ZYC-3</strain>
    </source>
</reference>
<evidence type="ECO:0000313" key="1">
    <source>
        <dbReference type="EMBL" id="QQM45023.1"/>
    </source>
</evidence>
<dbReference type="RefSeq" id="WP_200399834.1">
    <property type="nucleotide sequence ID" value="NZ_CP066831.1"/>
</dbReference>
<accession>A0A7T7L223</accession>
<sequence length="180" mass="19949">MNDDELLNGLTVLGLAVEALKEWESHPWDVVQKSAEAVGPLLREQLIGRGLWDGLEPHDHAAVHWVMAEGHSVSGVKEKWLDGHREGRRIQSLHEAADHYGALCGAVWRPRGYGREGQIRSAVDFVNRFTALPDGWREEAMRRALAGQDIAAAVADAARLRNVLKSVYGIDAWKDDGDQS</sequence>
<evidence type="ECO:0000313" key="2">
    <source>
        <dbReference type="Proteomes" id="UP000595636"/>
    </source>
</evidence>
<dbReference type="EMBL" id="CP066831">
    <property type="protein sequence ID" value="QQM45023.1"/>
    <property type="molecule type" value="Genomic_DNA"/>
</dbReference>
<dbReference type="Proteomes" id="UP000595636">
    <property type="component" value="Chromosome"/>
</dbReference>
<dbReference type="KEGG" id="slf:JEQ17_40205"/>
<organism evidence="1 2">
    <name type="scientific">Streptomyces liliifuscus</name>
    <dbReference type="NCBI Taxonomy" id="2797636"/>
    <lineage>
        <taxon>Bacteria</taxon>
        <taxon>Bacillati</taxon>
        <taxon>Actinomycetota</taxon>
        <taxon>Actinomycetes</taxon>
        <taxon>Kitasatosporales</taxon>
        <taxon>Streptomycetaceae</taxon>
        <taxon>Streptomyces</taxon>
    </lineage>
</organism>
<name>A0A7T7L223_9ACTN</name>